<reference evidence="9 10" key="1">
    <citation type="journal article" date="2012" name="BMC Genomics">
        <title>Comparative genomic analysis and phylogenetic position of Theileria equi.</title>
        <authorList>
            <person name="Kappmeyer L.S."/>
            <person name="Thiagarajan M."/>
            <person name="Herndon D.R."/>
            <person name="Ramsay J.D."/>
            <person name="Caler E."/>
            <person name="Djikeng A."/>
            <person name="Gillespie J.J."/>
            <person name="Lau A.O."/>
            <person name="Roalson E.H."/>
            <person name="Silva J.C."/>
            <person name="Silva M.G."/>
            <person name="Suarez C.E."/>
            <person name="Ueti M.W."/>
            <person name="Nene V.M."/>
            <person name="Mealey R.H."/>
            <person name="Knowles D.P."/>
            <person name="Brayton K.A."/>
        </authorList>
    </citation>
    <scope>NUCLEOTIDE SEQUENCE [LARGE SCALE GENOMIC DNA]</scope>
    <source>
        <strain evidence="9 10">WA</strain>
    </source>
</reference>
<evidence type="ECO:0000256" key="3">
    <source>
        <dbReference type="ARBA" id="ARBA00022598"/>
    </source>
</evidence>
<dbReference type="GO" id="GO:0005739">
    <property type="term" value="C:mitochondrion"/>
    <property type="evidence" value="ECO:0007669"/>
    <property type="project" value="TreeGrafter"/>
</dbReference>
<dbReference type="Gene3D" id="2.40.50.140">
    <property type="entry name" value="Nucleic acid-binding proteins"/>
    <property type="match status" value="1"/>
</dbReference>
<dbReference type="Pfam" id="PF01336">
    <property type="entry name" value="tRNA_anti-codon"/>
    <property type="match status" value="1"/>
</dbReference>
<dbReference type="InterPro" id="IPR004364">
    <property type="entry name" value="Aa-tRNA-synt_II"/>
</dbReference>
<keyword evidence="10" id="KW-1185">Reference proteome</keyword>
<dbReference type="eggNOG" id="KOG0554">
    <property type="taxonomic scope" value="Eukaryota"/>
</dbReference>
<keyword evidence="6" id="KW-0648">Protein biosynthesis</keyword>
<evidence type="ECO:0000256" key="5">
    <source>
        <dbReference type="ARBA" id="ARBA00022840"/>
    </source>
</evidence>
<dbReference type="InterPro" id="IPR004365">
    <property type="entry name" value="NA-bd_OB_tRNA"/>
</dbReference>
<keyword evidence="5" id="KW-0067">ATP-binding</keyword>
<dbReference type="SUPFAM" id="SSF50249">
    <property type="entry name" value="Nucleic acid-binding proteins"/>
    <property type="match status" value="1"/>
</dbReference>
<sequence>MSSLTSGVPTASLLKSALSKTKTVLESTCERHVRISSILSFLRVNSGDSKYESISSHIGSICGFKRETGKKAISMADFEGLCEGIKDLRLEAEPQVLVVHGWCKTVRRQDSGRLVFVIINDGSCKANLQIVVHEGAKGHDLVSKCNSGASVRATGCLVERPNIPYSTEEYESLESVSSRFELHVSKMSGHSIEVIGENTQPGKYPIAKKYITNEYLREVAHLRARSYLISATMRVRSALALATHLFFQQAGCMYLHTPLITTADCEGAGELFQVTNVFDGVKTLGELGKKMGSNLKNGLDAKLEFKKDFFKKRAFLTCSGQLSGENYACSMGSIYTFGPTFRAENSHTNRHLAEFWMIEPELSFVDLPMLMETAEAYVKFSIQYVFDHCMDDLLFFEKNVEGGLIERLKNVLETEFVRITYTDAIDILLQHQEDYRKGEVKIGESAACNECKDGSAGESASVDASSPFQYPVSWGIDLQSEHERFIAESVFKKPVIIYNYPSKIKAFYMRRNEDGKTCAAMDLIVPKIGELIGGSQREERLEYLEKSIEENGLDKKDYWWYLDLRTYGSIPHSGFGLGFERLIMMVTGASNIRDVIPFPRYVGHAEF</sequence>
<dbReference type="AlphaFoldDB" id="L0AX00"/>
<evidence type="ECO:0000256" key="2">
    <source>
        <dbReference type="ARBA" id="ARBA00012816"/>
    </source>
</evidence>
<evidence type="ECO:0000256" key="1">
    <source>
        <dbReference type="ARBA" id="ARBA00008226"/>
    </source>
</evidence>
<dbReference type="RefSeq" id="XP_004829449.1">
    <property type="nucleotide sequence ID" value="XM_004829392.1"/>
</dbReference>
<keyword evidence="3 9" id="KW-0436">Ligase</keyword>
<gene>
    <name evidence="9" type="ORF">BEWA_026320</name>
</gene>
<evidence type="ECO:0000313" key="9">
    <source>
        <dbReference type="EMBL" id="AFZ79783.1"/>
    </source>
</evidence>
<accession>L0AX00</accession>
<protein>
    <recommendedName>
        <fullName evidence="2">asparagine--tRNA ligase</fullName>
        <ecNumber evidence="2">6.1.1.22</ecNumber>
    </recommendedName>
</protein>
<dbReference type="InterPro" id="IPR006195">
    <property type="entry name" value="aa-tRNA-synth_II"/>
</dbReference>
<dbReference type="CDD" id="cd04318">
    <property type="entry name" value="EcAsnRS_like_N"/>
    <property type="match status" value="1"/>
</dbReference>
<proteinExistence type="inferred from homology"/>
<evidence type="ECO:0000256" key="7">
    <source>
        <dbReference type="ARBA" id="ARBA00023146"/>
    </source>
</evidence>
<organism evidence="9 10">
    <name type="scientific">Theileria equi strain WA</name>
    <dbReference type="NCBI Taxonomy" id="1537102"/>
    <lineage>
        <taxon>Eukaryota</taxon>
        <taxon>Sar</taxon>
        <taxon>Alveolata</taxon>
        <taxon>Apicomplexa</taxon>
        <taxon>Aconoidasida</taxon>
        <taxon>Piroplasmida</taxon>
        <taxon>Theileriidae</taxon>
        <taxon>Theileria</taxon>
    </lineage>
</organism>
<dbReference type="InterPro" id="IPR002312">
    <property type="entry name" value="Asp/Asn-tRNA-synth_IIb"/>
</dbReference>
<evidence type="ECO:0000259" key="8">
    <source>
        <dbReference type="PROSITE" id="PS50862"/>
    </source>
</evidence>
<dbReference type="OrthoDB" id="1931232at2759"/>
<dbReference type="InterPro" id="IPR045864">
    <property type="entry name" value="aa-tRNA-synth_II/BPL/LPL"/>
</dbReference>
<dbReference type="GO" id="GO:0006421">
    <property type="term" value="P:asparaginyl-tRNA aminoacylation"/>
    <property type="evidence" value="ECO:0007669"/>
    <property type="project" value="InterPro"/>
</dbReference>
<dbReference type="HAMAP" id="MF_00534">
    <property type="entry name" value="Asn_tRNA_synth"/>
    <property type="match status" value="1"/>
</dbReference>
<dbReference type="PROSITE" id="PS50862">
    <property type="entry name" value="AA_TRNA_LIGASE_II"/>
    <property type="match status" value="1"/>
</dbReference>
<keyword evidence="7 9" id="KW-0030">Aminoacyl-tRNA synthetase</keyword>
<dbReference type="PANTHER" id="PTHR22594:SF34">
    <property type="entry name" value="ASPARAGINE--TRNA LIGASE, MITOCHONDRIAL-RELATED"/>
    <property type="match status" value="1"/>
</dbReference>
<dbReference type="Proteomes" id="UP000031512">
    <property type="component" value="Chromosome 1"/>
</dbReference>
<evidence type="ECO:0000256" key="4">
    <source>
        <dbReference type="ARBA" id="ARBA00022741"/>
    </source>
</evidence>
<dbReference type="EMBL" id="CP001669">
    <property type="protein sequence ID" value="AFZ79783.1"/>
    <property type="molecule type" value="Genomic_DNA"/>
</dbReference>
<dbReference type="GO" id="GO:0005524">
    <property type="term" value="F:ATP binding"/>
    <property type="evidence" value="ECO:0007669"/>
    <property type="project" value="UniProtKB-KW"/>
</dbReference>
<dbReference type="STRING" id="1537102.L0AX00"/>
<dbReference type="GeneID" id="15806090"/>
<dbReference type="KEGG" id="beq:BEWA_026320"/>
<dbReference type="EC" id="6.1.1.22" evidence="2"/>
<evidence type="ECO:0000256" key="6">
    <source>
        <dbReference type="ARBA" id="ARBA00022917"/>
    </source>
</evidence>
<dbReference type="PRINTS" id="PR01042">
    <property type="entry name" value="TRNASYNTHASP"/>
</dbReference>
<keyword evidence="4" id="KW-0547">Nucleotide-binding</keyword>
<dbReference type="PANTHER" id="PTHR22594">
    <property type="entry name" value="ASPARTYL/LYSYL-TRNA SYNTHETASE"/>
    <property type="match status" value="1"/>
</dbReference>
<dbReference type="SUPFAM" id="SSF55681">
    <property type="entry name" value="Class II aaRS and biotin synthetases"/>
    <property type="match status" value="1"/>
</dbReference>
<comment type="similarity">
    <text evidence="1">Belongs to the class-II aminoacyl-tRNA synthetase family.</text>
</comment>
<dbReference type="CDD" id="cd00776">
    <property type="entry name" value="AsxRS_core"/>
    <property type="match status" value="1"/>
</dbReference>
<dbReference type="GO" id="GO:0004816">
    <property type="term" value="F:asparagine-tRNA ligase activity"/>
    <property type="evidence" value="ECO:0007669"/>
    <property type="project" value="UniProtKB-EC"/>
</dbReference>
<feature type="domain" description="Aminoacyl-transfer RNA synthetases class-II family profile" evidence="8">
    <location>
        <begin position="334"/>
        <end position="597"/>
    </location>
</feature>
<dbReference type="Gene3D" id="3.30.930.10">
    <property type="entry name" value="Bira Bifunctional Protein, Domain 2"/>
    <property type="match status" value="1"/>
</dbReference>
<dbReference type="GO" id="GO:0003676">
    <property type="term" value="F:nucleic acid binding"/>
    <property type="evidence" value="ECO:0007669"/>
    <property type="project" value="InterPro"/>
</dbReference>
<dbReference type="VEuPathDB" id="PiroplasmaDB:BEWA_026320"/>
<dbReference type="InterPro" id="IPR012340">
    <property type="entry name" value="NA-bd_OB-fold"/>
</dbReference>
<dbReference type="Pfam" id="PF00152">
    <property type="entry name" value="tRNA-synt_2"/>
    <property type="match status" value="1"/>
</dbReference>
<dbReference type="InterPro" id="IPR004522">
    <property type="entry name" value="Asn-tRNA-ligase"/>
</dbReference>
<evidence type="ECO:0000313" key="10">
    <source>
        <dbReference type="Proteomes" id="UP000031512"/>
    </source>
</evidence>
<name>L0AX00_THEEQ</name>